<comment type="catalytic activity">
    <reaction evidence="13">
        <text>IMP + diphosphate = hypoxanthine + 5-phospho-alpha-D-ribose 1-diphosphate</text>
        <dbReference type="Rhea" id="RHEA:17973"/>
        <dbReference type="ChEBI" id="CHEBI:17368"/>
        <dbReference type="ChEBI" id="CHEBI:33019"/>
        <dbReference type="ChEBI" id="CHEBI:58017"/>
        <dbReference type="ChEBI" id="CHEBI:58053"/>
        <dbReference type="EC" id="2.4.2.8"/>
    </reaction>
</comment>
<evidence type="ECO:0000256" key="4">
    <source>
        <dbReference type="ARBA" id="ARBA00008391"/>
    </source>
</evidence>
<evidence type="ECO:0000256" key="9">
    <source>
        <dbReference type="ARBA" id="ARBA00022723"/>
    </source>
</evidence>
<evidence type="ECO:0000256" key="2">
    <source>
        <dbReference type="ARBA" id="ARBA00004496"/>
    </source>
</evidence>
<comment type="subcellular location">
    <subcellularLocation>
        <location evidence="2 13">Cytoplasm</location>
    </subcellularLocation>
</comment>
<accession>A0A3S1B6S0</accession>
<dbReference type="GO" id="GO:0004422">
    <property type="term" value="F:hypoxanthine phosphoribosyltransferase activity"/>
    <property type="evidence" value="ECO:0007669"/>
    <property type="project" value="InterPro"/>
</dbReference>
<keyword evidence="8 13" id="KW-0808">Transferase</keyword>
<protein>
    <recommendedName>
        <fullName evidence="5 13">Hypoxanthine phosphoribosyltransferase</fullName>
        <ecNumber evidence="5 13">2.4.2.8</ecNumber>
    </recommendedName>
</protein>
<comment type="caution">
    <text evidence="15">The sequence shown here is derived from an EMBL/GenBank/DDBJ whole genome shotgun (WGS) entry which is preliminary data.</text>
</comment>
<evidence type="ECO:0000256" key="13">
    <source>
        <dbReference type="RuleBase" id="RU364099"/>
    </source>
</evidence>
<dbReference type="GO" id="GO:0032264">
    <property type="term" value="P:IMP salvage"/>
    <property type="evidence" value="ECO:0007669"/>
    <property type="project" value="UniProtKB-UniPathway"/>
</dbReference>
<keyword evidence="6 13" id="KW-0963">Cytoplasm</keyword>
<comment type="similarity">
    <text evidence="4 13">Belongs to the purine/pyrimidine phosphoribosyltransferase family.</text>
</comment>
<evidence type="ECO:0000259" key="14">
    <source>
        <dbReference type="Pfam" id="PF00156"/>
    </source>
</evidence>
<name>A0A3S1B6S0_ELYCH</name>
<organism evidence="15 16">
    <name type="scientific">Elysia chlorotica</name>
    <name type="common">Eastern emerald elysia</name>
    <name type="synonym">Sea slug</name>
    <dbReference type="NCBI Taxonomy" id="188477"/>
    <lineage>
        <taxon>Eukaryota</taxon>
        <taxon>Metazoa</taxon>
        <taxon>Spiralia</taxon>
        <taxon>Lophotrochozoa</taxon>
        <taxon>Mollusca</taxon>
        <taxon>Gastropoda</taxon>
        <taxon>Heterobranchia</taxon>
        <taxon>Euthyneura</taxon>
        <taxon>Panpulmonata</taxon>
        <taxon>Sacoglossa</taxon>
        <taxon>Placobranchoidea</taxon>
        <taxon>Plakobranchidae</taxon>
        <taxon>Elysia</taxon>
    </lineage>
</organism>
<dbReference type="GO" id="GO:0006166">
    <property type="term" value="P:purine ribonucleoside salvage"/>
    <property type="evidence" value="ECO:0007669"/>
    <property type="project" value="UniProtKB-KW"/>
</dbReference>
<dbReference type="InterPro" id="IPR005904">
    <property type="entry name" value="Hxn_phspho_trans"/>
</dbReference>
<gene>
    <name evidence="15" type="ORF">EGW08_014827</name>
</gene>
<dbReference type="InterPro" id="IPR000836">
    <property type="entry name" value="PRTase_dom"/>
</dbReference>
<reference evidence="15 16" key="1">
    <citation type="submission" date="2019-01" db="EMBL/GenBank/DDBJ databases">
        <title>A draft genome assembly of the solar-powered sea slug Elysia chlorotica.</title>
        <authorList>
            <person name="Cai H."/>
            <person name="Li Q."/>
            <person name="Fang X."/>
            <person name="Li J."/>
            <person name="Curtis N.E."/>
            <person name="Altenburger A."/>
            <person name="Shibata T."/>
            <person name="Feng M."/>
            <person name="Maeda T."/>
            <person name="Schwartz J.A."/>
            <person name="Shigenobu S."/>
            <person name="Lundholm N."/>
            <person name="Nishiyama T."/>
            <person name="Yang H."/>
            <person name="Hasebe M."/>
            <person name="Li S."/>
            <person name="Pierce S.K."/>
            <person name="Wang J."/>
        </authorList>
    </citation>
    <scope>NUCLEOTIDE SEQUENCE [LARGE SCALE GENOMIC DNA]</scope>
    <source>
        <strain evidence="15">EC2010</strain>
        <tissue evidence="15">Whole organism of an adult</tissue>
    </source>
</reference>
<keyword evidence="7 13" id="KW-0328">Glycosyltransferase</keyword>
<comment type="cofactor">
    <cofactor evidence="1 13">
        <name>Mg(2+)</name>
        <dbReference type="ChEBI" id="CHEBI:18420"/>
    </cofactor>
</comment>
<dbReference type="NCBIfam" id="TIGR01203">
    <property type="entry name" value="HGPRTase"/>
    <property type="match status" value="1"/>
</dbReference>
<dbReference type="UniPathway" id="UPA00591">
    <property type="reaction ID" value="UER00648"/>
</dbReference>
<dbReference type="InterPro" id="IPR029057">
    <property type="entry name" value="PRTase-like"/>
</dbReference>
<dbReference type="GO" id="GO:0000287">
    <property type="term" value="F:magnesium ion binding"/>
    <property type="evidence" value="ECO:0007669"/>
    <property type="project" value="TreeGrafter"/>
</dbReference>
<dbReference type="GO" id="GO:0000166">
    <property type="term" value="F:nucleotide binding"/>
    <property type="evidence" value="ECO:0007669"/>
    <property type="project" value="UniProtKB-KW"/>
</dbReference>
<dbReference type="EC" id="2.4.2.8" evidence="5 13"/>
<comment type="pathway">
    <text evidence="3 13">Purine metabolism; IMP biosynthesis via salvage pathway; IMP from hypoxanthine: step 1/1.</text>
</comment>
<dbReference type="EMBL" id="RQTK01000583">
    <property type="protein sequence ID" value="RUS77408.1"/>
    <property type="molecule type" value="Genomic_DNA"/>
</dbReference>
<dbReference type="GO" id="GO:0046100">
    <property type="term" value="P:hypoxanthine metabolic process"/>
    <property type="evidence" value="ECO:0007669"/>
    <property type="project" value="TreeGrafter"/>
</dbReference>
<evidence type="ECO:0000256" key="8">
    <source>
        <dbReference type="ARBA" id="ARBA00022679"/>
    </source>
</evidence>
<evidence type="ECO:0000256" key="5">
    <source>
        <dbReference type="ARBA" id="ARBA00011895"/>
    </source>
</evidence>
<dbReference type="SUPFAM" id="SSF53271">
    <property type="entry name" value="PRTase-like"/>
    <property type="match status" value="1"/>
</dbReference>
<dbReference type="CDD" id="cd06223">
    <property type="entry name" value="PRTases_typeI"/>
    <property type="match status" value="1"/>
</dbReference>
<dbReference type="PANTHER" id="PTHR43340:SF1">
    <property type="entry name" value="HYPOXANTHINE PHOSPHORIBOSYLTRANSFERASE"/>
    <property type="match status" value="1"/>
</dbReference>
<keyword evidence="16" id="KW-1185">Reference proteome</keyword>
<dbReference type="GO" id="GO:0005829">
    <property type="term" value="C:cytosol"/>
    <property type="evidence" value="ECO:0007669"/>
    <property type="project" value="TreeGrafter"/>
</dbReference>
<keyword evidence="12 13" id="KW-0460">Magnesium</keyword>
<dbReference type="Pfam" id="PF00156">
    <property type="entry name" value="Pribosyltran"/>
    <property type="match status" value="1"/>
</dbReference>
<evidence type="ECO:0000313" key="16">
    <source>
        <dbReference type="Proteomes" id="UP000271974"/>
    </source>
</evidence>
<keyword evidence="10 13" id="KW-0660">Purine salvage</keyword>
<sequence length="293" mass="33149">MRISFSRSTTSKFNAVKSVLRLTFTRNVRCTDCTHARSLQLIDPRFRCSVAGLSPNMTTNSMKINTSGKSFIKIADDDKGYHLDQFCIPKHYEEDLERVLIPEGLIYDRTERLARDIVEAFGTEPIVVLCVLKGGYKFFTDLVDKIKVINRNSGRSIPMAVDFIRLKSYMKPESESYYQNESSTGKIEVIGGDNLDSLTGKNVLIVEDIIDTGRTMKQLLELMAAVHPKSVKVASLLLKRTPLSVGYIPDYIGFEVPNLFLVGYALDYNEFFRDLSHICVINSNGKEKYSIKD</sequence>
<evidence type="ECO:0000256" key="3">
    <source>
        <dbReference type="ARBA" id="ARBA00004669"/>
    </source>
</evidence>
<proteinExistence type="inferred from homology"/>
<evidence type="ECO:0000256" key="11">
    <source>
        <dbReference type="ARBA" id="ARBA00022741"/>
    </source>
</evidence>
<dbReference type="GO" id="GO:0032263">
    <property type="term" value="P:GMP salvage"/>
    <property type="evidence" value="ECO:0007669"/>
    <property type="project" value="TreeGrafter"/>
</dbReference>
<dbReference type="STRING" id="188477.A0A3S1B6S0"/>
<dbReference type="Gene3D" id="3.40.50.2020">
    <property type="match status" value="1"/>
</dbReference>
<keyword evidence="11 13" id="KW-0547">Nucleotide-binding</keyword>
<dbReference type="GO" id="GO:0006178">
    <property type="term" value="P:guanine salvage"/>
    <property type="evidence" value="ECO:0007669"/>
    <property type="project" value="TreeGrafter"/>
</dbReference>
<evidence type="ECO:0000256" key="12">
    <source>
        <dbReference type="ARBA" id="ARBA00022842"/>
    </source>
</evidence>
<dbReference type="AlphaFoldDB" id="A0A3S1B6S0"/>
<dbReference type="PANTHER" id="PTHR43340">
    <property type="entry name" value="HYPOXANTHINE-GUANINE PHOSPHORIBOSYLTRANSFERASE"/>
    <property type="match status" value="1"/>
</dbReference>
<dbReference type="OrthoDB" id="9449045at2759"/>
<dbReference type="InterPro" id="IPR050408">
    <property type="entry name" value="HGPRT"/>
</dbReference>
<evidence type="ECO:0000256" key="6">
    <source>
        <dbReference type="ARBA" id="ARBA00022490"/>
    </source>
</evidence>
<evidence type="ECO:0000313" key="15">
    <source>
        <dbReference type="EMBL" id="RUS77408.1"/>
    </source>
</evidence>
<dbReference type="FunFam" id="3.40.50.2020:FF:000053">
    <property type="entry name" value="Hypoxanthine phosphoribosyltransferase"/>
    <property type="match status" value="1"/>
</dbReference>
<dbReference type="Proteomes" id="UP000271974">
    <property type="component" value="Unassembled WGS sequence"/>
</dbReference>
<evidence type="ECO:0000256" key="7">
    <source>
        <dbReference type="ARBA" id="ARBA00022676"/>
    </source>
</evidence>
<evidence type="ECO:0000256" key="10">
    <source>
        <dbReference type="ARBA" id="ARBA00022726"/>
    </source>
</evidence>
<feature type="domain" description="Phosphoribosyltransferase" evidence="14">
    <location>
        <begin position="106"/>
        <end position="268"/>
    </location>
</feature>
<evidence type="ECO:0000256" key="1">
    <source>
        <dbReference type="ARBA" id="ARBA00001946"/>
    </source>
</evidence>
<keyword evidence="9 13" id="KW-0479">Metal-binding</keyword>